<dbReference type="STRING" id="680127.SAMN05421593_0553"/>
<dbReference type="EMBL" id="FNWQ01000001">
    <property type="protein sequence ID" value="SEH27956.1"/>
    <property type="molecule type" value="Genomic_DNA"/>
</dbReference>
<evidence type="ECO:0000313" key="1">
    <source>
        <dbReference type="EMBL" id="SEH27956.1"/>
    </source>
</evidence>
<gene>
    <name evidence="1" type="ORF">SAMN05421593_0553</name>
</gene>
<name>A0A1H6GXM7_CHRCI</name>
<dbReference type="Proteomes" id="UP000198561">
    <property type="component" value="Unassembled WGS sequence"/>
</dbReference>
<proteinExistence type="predicted"/>
<evidence type="ECO:0008006" key="3">
    <source>
        <dbReference type="Google" id="ProtNLM"/>
    </source>
</evidence>
<dbReference type="AlphaFoldDB" id="A0A1H6GXM7"/>
<organism evidence="1 2">
    <name type="scientific">Chryseobacterium culicis</name>
    <dbReference type="NCBI Taxonomy" id="680127"/>
    <lineage>
        <taxon>Bacteria</taxon>
        <taxon>Pseudomonadati</taxon>
        <taxon>Bacteroidota</taxon>
        <taxon>Flavobacteriia</taxon>
        <taxon>Flavobacteriales</taxon>
        <taxon>Weeksellaceae</taxon>
        <taxon>Chryseobacterium group</taxon>
        <taxon>Chryseobacterium</taxon>
    </lineage>
</organism>
<evidence type="ECO:0000313" key="2">
    <source>
        <dbReference type="Proteomes" id="UP000198561"/>
    </source>
</evidence>
<dbReference type="NCBIfam" id="NF047798">
    <property type="entry name" value="leader_Chryseo"/>
    <property type="match status" value="1"/>
</dbReference>
<dbReference type="RefSeq" id="WP_167358362.1">
    <property type="nucleotide sequence ID" value="NZ_DALZIY010000001.1"/>
</dbReference>
<reference evidence="1 2" key="1">
    <citation type="submission" date="2016-10" db="EMBL/GenBank/DDBJ databases">
        <authorList>
            <person name="de Groot N.N."/>
        </authorList>
    </citation>
    <scope>NUCLEOTIDE SEQUENCE [LARGE SCALE GENOMIC DNA]</scope>
    <source>
        <strain evidence="1 2">DSM 23031</strain>
    </source>
</reference>
<sequence>MKNLKKLDRTSLKNVNGGGGTCNLNCEIHETCGTGCNGELICVPRGMYIPDNC</sequence>
<accession>A0A1H6GXM7</accession>
<dbReference type="InterPro" id="IPR058074">
    <property type="entry name" value="Bacteriocin-like"/>
</dbReference>
<protein>
    <recommendedName>
        <fullName evidence="3">Bacteriocin-type signal sequence-containing protein</fullName>
    </recommendedName>
</protein>